<dbReference type="Proteomes" id="UP000190961">
    <property type="component" value="Unassembled WGS sequence"/>
</dbReference>
<evidence type="ECO:0000256" key="4">
    <source>
        <dbReference type="ARBA" id="ARBA00023136"/>
    </source>
</evidence>
<keyword evidence="3" id="KW-0732">Signal</keyword>
<evidence type="ECO:0000313" key="8">
    <source>
        <dbReference type="EMBL" id="SKC42783.1"/>
    </source>
</evidence>
<organism evidence="8 9">
    <name type="scientific">Ohtaekwangia koreensis</name>
    <dbReference type="NCBI Taxonomy" id="688867"/>
    <lineage>
        <taxon>Bacteria</taxon>
        <taxon>Pseudomonadati</taxon>
        <taxon>Bacteroidota</taxon>
        <taxon>Cytophagia</taxon>
        <taxon>Cytophagales</taxon>
        <taxon>Fulvivirgaceae</taxon>
        <taxon>Ohtaekwangia</taxon>
    </lineage>
</organism>
<evidence type="ECO:0000256" key="5">
    <source>
        <dbReference type="ARBA" id="ARBA00023237"/>
    </source>
</evidence>
<evidence type="ECO:0000259" key="7">
    <source>
        <dbReference type="Pfam" id="PF14322"/>
    </source>
</evidence>
<dbReference type="InterPro" id="IPR033985">
    <property type="entry name" value="SusD-like_N"/>
</dbReference>
<dbReference type="EMBL" id="FUZU01000001">
    <property type="protein sequence ID" value="SKC42783.1"/>
    <property type="molecule type" value="Genomic_DNA"/>
</dbReference>
<dbReference type="STRING" id="688867.SAMN05660236_0420"/>
<name>A0A1T5IV35_9BACT</name>
<feature type="domain" description="SusD-like N-terminal" evidence="7">
    <location>
        <begin position="104"/>
        <end position="227"/>
    </location>
</feature>
<dbReference type="AlphaFoldDB" id="A0A1T5IV35"/>
<sequence>MRKLNIYTVVISLLVLSGCGDFLETESLSTSTVENYYKTPAEAYAALAGCYDGVQALWSGGVSFPVASEIFSDNAFGGTGNGDGFGYQMLDEFDKSRSPSDLSVFGANWTNYYKAIYRCNILLAKLDQVTWGTDETLKTTYEAEARFLRAFMYFDMVRLWGNIPLLTEASAENIPQADPEAVYAQIAEDLKFASENLQAITYANQPVATHGRVTKWAAEALIGRVYLYYTGYYQKADLAGVVTKAQALAYLEDVISNSGHGLVSDFANLWPAASVENYAGEDNQETIFAIKYSYTSDYTSGNDDGNKWLVMFGLREFSSYPYGNGWGGATVNSKLWNAYDDTDTRKVASIISIDNEEIDFNKIEAQREYTGYYVKKYTPMINKDGKSVSAEEAAALGLNTDFQISQFQDYVVIRYADVLLMAAELGSGNAQAYFDQVRQRAYGTSFSQIPVTQESLMEERRLEFALEGIRYWDLLRQGIGVAADAIAETTQVLNGGVSTTKQITAAKILETKGLQQIPNAQISLSSGVLKQNTGW</sequence>
<dbReference type="InterPro" id="IPR011990">
    <property type="entry name" value="TPR-like_helical_dom_sf"/>
</dbReference>
<dbReference type="Pfam" id="PF14322">
    <property type="entry name" value="SusD-like_3"/>
    <property type="match status" value="1"/>
</dbReference>
<dbReference type="Pfam" id="PF07980">
    <property type="entry name" value="SusD_RagB"/>
    <property type="match status" value="1"/>
</dbReference>
<evidence type="ECO:0000256" key="3">
    <source>
        <dbReference type="ARBA" id="ARBA00022729"/>
    </source>
</evidence>
<evidence type="ECO:0000313" key="9">
    <source>
        <dbReference type="Proteomes" id="UP000190961"/>
    </source>
</evidence>
<keyword evidence="5" id="KW-0998">Cell outer membrane</keyword>
<gene>
    <name evidence="8" type="ORF">SAMN05660236_0420</name>
</gene>
<dbReference type="InterPro" id="IPR012944">
    <property type="entry name" value="SusD_RagB_dom"/>
</dbReference>
<dbReference type="GO" id="GO:0009279">
    <property type="term" value="C:cell outer membrane"/>
    <property type="evidence" value="ECO:0007669"/>
    <property type="project" value="UniProtKB-SubCell"/>
</dbReference>
<comment type="similarity">
    <text evidence="2">Belongs to the SusD family.</text>
</comment>
<dbReference type="OrthoDB" id="9792139at2"/>
<feature type="domain" description="RagB/SusD" evidence="6">
    <location>
        <begin position="365"/>
        <end position="535"/>
    </location>
</feature>
<dbReference type="SUPFAM" id="SSF48452">
    <property type="entry name" value="TPR-like"/>
    <property type="match status" value="1"/>
</dbReference>
<keyword evidence="4" id="KW-0472">Membrane</keyword>
<evidence type="ECO:0000259" key="6">
    <source>
        <dbReference type="Pfam" id="PF07980"/>
    </source>
</evidence>
<evidence type="ECO:0000256" key="1">
    <source>
        <dbReference type="ARBA" id="ARBA00004442"/>
    </source>
</evidence>
<dbReference type="CDD" id="cd08977">
    <property type="entry name" value="SusD"/>
    <property type="match status" value="1"/>
</dbReference>
<dbReference type="RefSeq" id="WP_079685045.1">
    <property type="nucleotide sequence ID" value="NZ_FUZU01000001.1"/>
</dbReference>
<comment type="subcellular location">
    <subcellularLocation>
        <location evidence="1">Cell outer membrane</location>
    </subcellularLocation>
</comment>
<keyword evidence="9" id="KW-1185">Reference proteome</keyword>
<protein>
    <submittedName>
        <fullName evidence="8">Starch-binding associating with outer membrane</fullName>
    </submittedName>
</protein>
<dbReference type="PROSITE" id="PS51257">
    <property type="entry name" value="PROKAR_LIPOPROTEIN"/>
    <property type="match status" value="1"/>
</dbReference>
<evidence type="ECO:0000256" key="2">
    <source>
        <dbReference type="ARBA" id="ARBA00006275"/>
    </source>
</evidence>
<accession>A0A1T5IV35</accession>
<proteinExistence type="inferred from homology"/>
<reference evidence="8 9" key="1">
    <citation type="submission" date="2017-02" db="EMBL/GenBank/DDBJ databases">
        <authorList>
            <person name="Peterson S.W."/>
        </authorList>
    </citation>
    <scope>NUCLEOTIDE SEQUENCE [LARGE SCALE GENOMIC DNA]</scope>
    <source>
        <strain evidence="8 9">DSM 25262</strain>
    </source>
</reference>
<dbReference type="Gene3D" id="1.25.40.390">
    <property type="match status" value="1"/>
</dbReference>